<gene>
    <name evidence="4" type="ORF">PACLA_8A047111</name>
</gene>
<dbReference type="GO" id="GO:0005615">
    <property type="term" value="C:extracellular space"/>
    <property type="evidence" value="ECO:0007669"/>
    <property type="project" value="TreeGrafter"/>
</dbReference>
<sequence length="174" mass="19904">MNRYLLLLLILAIAHISASPTIRPYDCANVPPMCYRLIGSKYTKMRLPNMLNHTRYEDVAADIKVWRPLLNSSICNAANQLKYFLCFTYAPVCVDKLISPCKSLCETVRDSCDPVMRQYNYSWPAFFNCNQPKKFHDDSSQMCINLKMLGIGKCSCKGSYTKKTLKALICKSDF</sequence>
<dbReference type="PANTHER" id="PTHR11309">
    <property type="entry name" value="FRIZZLED"/>
    <property type="match status" value="1"/>
</dbReference>
<feature type="disulfide bond" evidence="3">
    <location>
        <begin position="105"/>
        <end position="129"/>
    </location>
</feature>
<evidence type="ECO:0000313" key="5">
    <source>
        <dbReference type="Proteomes" id="UP001152795"/>
    </source>
</evidence>
<dbReference type="SMART" id="SM00063">
    <property type="entry name" value="FRI"/>
    <property type="match status" value="1"/>
</dbReference>
<name>A0A7D9J704_PARCT</name>
<dbReference type="Pfam" id="PF01392">
    <property type="entry name" value="Fz"/>
    <property type="match status" value="1"/>
</dbReference>
<evidence type="ECO:0000256" key="3">
    <source>
        <dbReference type="PROSITE-ProRule" id="PRU00090"/>
    </source>
</evidence>
<dbReference type="GO" id="GO:0060070">
    <property type="term" value="P:canonical Wnt signaling pathway"/>
    <property type="evidence" value="ECO:0007669"/>
    <property type="project" value="TreeGrafter"/>
</dbReference>
<evidence type="ECO:0000256" key="1">
    <source>
        <dbReference type="ARBA" id="ARBA00022473"/>
    </source>
</evidence>
<feature type="non-terminal residue" evidence="4">
    <location>
        <position position="1"/>
    </location>
</feature>
<dbReference type="EMBL" id="CACRXK020012312">
    <property type="protein sequence ID" value="CAB4023093.1"/>
    <property type="molecule type" value="Genomic_DNA"/>
</dbReference>
<dbReference type="AlphaFoldDB" id="A0A7D9J704"/>
<dbReference type="Gene3D" id="1.10.2000.10">
    <property type="entry name" value="Frizzled cysteine-rich domain"/>
    <property type="match status" value="1"/>
</dbReference>
<dbReference type="PROSITE" id="PS50038">
    <property type="entry name" value="FZ"/>
    <property type="match status" value="1"/>
</dbReference>
<organism evidence="4 5">
    <name type="scientific">Paramuricea clavata</name>
    <name type="common">Red gorgonian</name>
    <name type="synonym">Violescent sea-whip</name>
    <dbReference type="NCBI Taxonomy" id="317549"/>
    <lineage>
        <taxon>Eukaryota</taxon>
        <taxon>Metazoa</taxon>
        <taxon>Cnidaria</taxon>
        <taxon>Anthozoa</taxon>
        <taxon>Octocorallia</taxon>
        <taxon>Malacalcyonacea</taxon>
        <taxon>Plexauridae</taxon>
        <taxon>Paramuricea</taxon>
    </lineage>
</organism>
<accession>A0A7D9J704</accession>
<evidence type="ECO:0000256" key="2">
    <source>
        <dbReference type="ARBA" id="ARBA00023157"/>
    </source>
</evidence>
<keyword evidence="5" id="KW-1185">Reference proteome</keyword>
<dbReference type="SUPFAM" id="SSF63501">
    <property type="entry name" value="Frizzled cysteine-rich domain"/>
    <property type="match status" value="1"/>
</dbReference>
<keyword evidence="1" id="KW-0217">Developmental protein</keyword>
<dbReference type="PANTHER" id="PTHR11309:SF148">
    <property type="entry name" value="SECRETED FRIZZLED-RELATED PROTEIN 1"/>
    <property type="match status" value="1"/>
</dbReference>
<comment type="caution">
    <text evidence="3">Lacks conserved residue(s) required for the propagation of feature annotation.</text>
</comment>
<dbReference type="OrthoDB" id="5985572at2759"/>
<dbReference type="InterPro" id="IPR036790">
    <property type="entry name" value="Frizzled_dom_sf"/>
</dbReference>
<comment type="caution">
    <text evidence="4">The sequence shown here is derived from an EMBL/GenBank/DDBJ whole genome shotgun (WGS) entry which is preliminary data.</text>
</comment>
<dbReference type="InterPro" id="IPR015526">
    <property type="entry name" value="Frizzled/SFRP"/>
</dbReference>
<dbReference type="Proteomes" id="UP001152795">
    <property type="component" value="Unassembled WGS sequence"/>
</dbReference>
<keyword evidence="2 3" id="KW-1015">Disulfide bond</keyword>
<reference evidence="4" key="1">
    <citation type="submission" date="2020-04" db="EMBL/GenBank/DDBJ databases">
        <authorList>
            <person name="Alioto T."/>
            <person name="Alioto T."/>
            <person name="Gomez Garrido J."/>
        </authorList>
    </citation>
    <scope>NUCLEOTIDE SEQUENCE</scope>
    <source>
        <strain evidence="4">A484AB</strain>
    </source>
</reference>
<evidence type="ECO:0000313" key="4">
    <source>
        <dbReference type="EMBL" id="CAB4023093.1"/>
    </source>
</evidence>
<protein>
    <submittedName>
        <fullName evidence="4">Secreted frizzled-related 5</fullName>
    </submittedName>
</protein>
<dbReference type="GO" id="GO:0035567">
    <property type="term" value="P:non-canonical Wnt signaling pathway"/>
    <property type="evidence" value="ECO:0007669"/>
    <property type="project" value="TreeGrafter"/>
</dbReference>
<dbReference type="InterPro" id="IPR020067">
    <property type="entry name" value="Frizzled_dom"/>
</dbReference>
<proteinExistence type="predicted"/>
<dbReference type="GO" id="GO:0017147">
    <property type="term" value="F:Wnt-protein binding"/>
    <property type="evidence" value="ECO:0007669"/>
    <property type="project" value="TreeGrafter"/>
</dbReference>